<evidence type="ECO:0000256" key="4">
    <source>
        <dbReference type="SAM" id="MobiDB-lite"/>
    </source>
</evidence>
<comment type="caution">
    <text evidence="6">The sequence shown here is derived from an EMBL/GenBank/DDBJ whole genome shotgun (WGS) entry which is preliminary data.</text>
</comment>
<reference evidence="6 7" key="1">
    <citation type="submission" date="2018-06" db="EMBL/GenBank/DDBJ databases">
        <title>Freshwater and sediment microbial communities from various areas in North America, analyzing microbe dynamics in response to fracking.</title>
        <authorList>
            <person name="Lamendella R."/>
        </authorList>
    </citation>
    <scope>NUCLEOTIDE SEQUENCE [LARGE SCALE GENOMIC DNA]</scope>
    <source>
        <strain evidence="6 7">3b_TX</strain>
    </source>
</reference>
<evidence type="ECO:0000259" key="5">
    <source>
        <dbReference type="Pfam" id="PF01494"/>
    </source>
</evidence>
<evidence type="ECO:0000313" key="7">
    <source>
        <dbReference type="Proteomes" id="UP000253509"/>
    </source>
</evidence>
<feature type="region of interest" description="Disordered" evidence="4">
    <location>
        <begin position="336"/>
        <end position="359"/>
    </location>
</feature>
<comment type="cofactor">
    <cofactor evidence="1">
        <name>FAD</name>
        <dbReference type="ChEBI" id="CHEBI:57692"/>
    </cofactor>
</comment>
<keyword evidence="3" id="KW-0274">FAD</keyword>
<gene>
    <name evidence="6" type="ORF">DFO65_102327</name>
</gene>
<dbReference type="GO" id="GO:0016709">
    <property type="term" value="F:oxidoreductase activity, acting on paired donors, with incorporation or reduction of molecular oxygen, NAD(P)H as one donor, and incorporation of one atom of oxygen"/>
    <property type="evidence" value="ECO:0007669"/>
    <property type="project" value="UniProtKB-ARBA"/>
</dbReference>
<dbReference type="Gene3D" id="3.30.70.2450">
    <property type="match status" value="1"/>
</dbReference>
<dbReference type="Gene3D" id="3.50.50.60">
    <property type="entry name" value="FAD/NAD(P)-binding domain"/>
    <property type="match status" value="1"/>
</dbReference>
<evidence type="ECO:0000256" key="1">
    <source>
        <dbReference type="ARBA" id="ARBA00001974"/>
    </source>
</evidence>
<dbReference type="SUPFAM" id="SSF51905">
    <property type="entry name" value="FAD/NAD(P)-binding domain"/>
    <property type="match status" value="1"/>
</dbReference>
<dbReference type="InterPro" id="IPR002938">
    <property type="entry name" value="FAD-bd"/>
</dbReference>
<evidence type="ECO:0000256" key="3">
    <source>
        <dbReference type="ARBA" id="ARBA00022827"/>
    </source>
</evidence>
<sequence>MEVLSGLGIAERVERVSYRLSNATIMRGDRPLVTMAWIPPDSRYPYTYVVPQSGLEEILAARLLEWGVPVERDIELTSVSADDAQVVATMADGSTIAADWLIGADGARSRVRESVGIGFPHQVTGETYYLADATIDLDVDIGDSAMWLGRNGPLMFMRLPGDDHSWRVFVDMTDRASRRRLPELTREKLVSLLSSRGPGTAEVESLSWTSVFQTRLGLADSYRSDRVVIAGDAGHVFPPFGGQGMNLGIQDAVNLSWRLAAVVRGEPESLLDEYERERRAVAQATIRDVEARRRMYALRNPIARSARDLLLRLAGGNPRAARRASLQNSQLLTTYRAVTPGGDRGQAPRPGDRAPDGPFKGGTLHEHFAPDHWTLLEFETLVTRETVERESGLHTVRIPLSADTSLNLRQRYGVGDAPEYVLVRPDGHIATRSSKLAEVRSQLPTI</sequence>
<dbReference type="Proteomes" id="UP000253509">
    <property type="component" value="Unassembled WGS sequence"/>
</dbReference>
<dbReference type="PRINTS" id="PR00420">
    <property type="entry name" value="RNGMNOXGNASE"/>
</dbReference>
<keyword evidence="2" id="KW-0285">Flavoprotein</keyword>
<dbReference type="InterPro" id="IPR050641">
    <property type="entry name" value="RIFMO-like"/>
</dbReference>
<dbReference type="PANTHER" id="PTHR43004:SF19">
    <property type="entry name" value="BINDING MONOOXYGENASE, PUTATIVE (JCVI)-RELATED"/>
    <property type="match status" value="1"/>
</dbReference>
<evidence type="ECO:0000313" key="6">
    <source>
        <dbReference type="EMBL" id="RBP73796.1"/>
    </source>
</evidence>
<accession>A0A366IM30</accession>
<name>A0A366IM30_9MICO</name>
<dbReference type="PANTHER" id="PTHR43004">
    <property type="entry name" value="TRK SYSTEM POTASSIUM UPTAKE PROTEIN"/>
    <property type="match status" value="1"/>
</dbReference>
<organism evidence="6 7">
    <name type="scientific">Brevibacterium celere</name>
    <dbReference type="NCBI Taxonomy" id="225845"/>
    <lineage>
        <taxon>Bacteria</taxon>
        <taxon>Bacillati</taxon>
        <taxon>Actinomycetota</taxon>
        <taxon>Actinomycetes</taxon>
        <taxon>Micrococcales</taxon>
        <taxon>Brevibacteriaceae</taxon>
        <taxon>Brevibacterium</taxon>
    </lineage>
</organism>
<dbReference type="InterPro" id="IPR036188">
    <property type="entry name" value="FAD/NAD-bd_sf"/>
</dbReference>
<dbReference type="Pfam" id="PF01494">
    <property type="entry name" value="FAD_binding_3"/>
    <property type="match status" value="1"/>
</dbReference>
<keyword evidence="7" id="KW-1185">Reference proteome</keyword>
<protein>
    <submittedName>
        <fullName evidence="6">4,5-epoxidase</fullName>
    </submittedName>
</protein>
<dbReference type="EMBL" id="QNSB01000002">
    <property type="protein sequence ID" value="RBP73796.1"/>
    <property type="molecule type" value="Genomic_DNA"/>
</dbReference>
<dbReference type="Gene3D" id="3.40.30.120">
    <property type="match status" value="1"/>
</dbReference>
<dbReference type="GO" id="GO:0071949">
    <property type="term" value="F:FAD binding"/>
    <property type="evidence" value="ECO:0007669"/>
    <property type="project" value="InterPro"/>
</dbReference>
<proteinExistence type="predicted"/>
<feature type="domain" description="FAD-binding" evidence="5">
    <location>
        <begin position="1"/>
        <end position="287"/>
    </location>
</feature>
<evidence type="ECO:0000256" key="2">
    <source>
        <dbReference type="ARBA" id="ARBA00022630"/>
    </source>
</evidence>
<dbReference type="AlphaFoldDB" id="A0A366IM30"/>